<dbReference type="EMBL" id="BTSY01000007">
    <property type="protein sequence ID" value="GMT36315.1"/>
    <property type="molecule type" value="Genomic_DNA"/>
</dbReference>
<sequence length="120" mass="13342">TFAACTDIISSALVDVPLTLVPNAHDCHVVLPGRTILEITSIQSVKDSSNSKNGVRVRMGPTLWKLNLRWPRVCETGEEIKYKLDCGAVVMDSSSSIIKRVQFIVRDMEFFQYVIAPLSC</sequence>
<organism evidence="1 2">
    <name type="scientific">Pristionchus fissidentatus</name>
    <dbReference type="NCBI Taxonomy" id="1538716"/>
    <lineage>
        <taxon>Eukaryota</taxon>
        <taxon>Metazoa</taxon>
        <taxon>Ecdysozoa</taxon>
        <taxon>Nematoda</taxon>
        <taxon>Chromadorea</taxon>
        <taxon>Rhabditida</taxon>
        <taxon>Rhabditina</taxon>
        <taxon>Diplogasteromorpha</taxon>
        <taxon>Diplogasteroidea</taxon>
        <taxon>Neodiplogasteridae</taxon>
        <taxon>Pristionchus</taxon>
    </lineage>
</organism>
<protein>
    <submittedName>
        <fullName evidence="1">Uncharacterized protein</fullName>
    </submittedName>
</protein>
<evidence type="ECO:0000313" key="2">
    <source>
        <dbReference type="Proteomes" id="UP001432322"/>
    </source>
</evidence>
<keyword evidence="2" id="KW-1185">Reference proteome</keyword>
<feature type="non-terminal residue" evidence="1">
    <location>
        <position position="1"/>
    </location>
</feature>
<gene>
    <name evidence="1" type="ORF">PFISCL1PPCAC_27612</name>
</gene>
<evidence type="ECO:0000313" key="1">
    <source>
        <dbReference type="EMBL" id="GMT36315.1"/>
    </source>
</evidence>
<proteinExistence type="predicted"/>
<dbReference type="AlphaFoldDB" id="A0AAV5X098"/>
<comment type="caution">
    <text evidence="1">The sequence shown here is derived from an EMBL/GenBank/DDBJ whole genome shotgun (WGS) entry which is preliminary data.</text>
</comment>
<feature type="non-terminal residue" evidence="1">
    <location>
        <position position="120"/>
    </location>
</feature>
<name>A0AAV5X098_9BILA</name>
<dbReference type="Proteomes" id="UP001432322">
    <property type="component" value="Unassembled WGS sequence"/>
</dbReference>
<reference evidence="1" key="1">
    <citation type="submission" date="2023-10" db="EMBL/GenBank/DDBJ databases">
        <title>Genome assembly of Pristionchus species.</title>
        <authorList>
            <person name="Yoshida K."/>
            <person name="Sommer R.J."/>
        </authorList>
    </citation>
    <scope>NUCLEOTIDE SEQUENCE</scope>
    <source>
        <strain evidence="1">RS5133</strain>
    </source>
</reference>
<accession>A0AAV5X098</accession>